<proteinExistence type="predicted"/>
<accession>A0A0F8Y473</accession>
<comment type="caution">
    <text evidence="1">The sequence shown here is derived from an EMBL/GenBank/DDBJ whole genome shotgun (WGS) entry which is preliminary data.</text>
</comment>
<reference evidence="1" key="1">
    <citation type="journal article" date="2015" name="Nature">
        <title>Complex archaea that bridge the gap between prokaryotes and eukaryotes.</title>
        <authorList>
            <person name="Spang A."/>
            <person name="Saw J.H."/>
            <person name="Jorgensen S.L."/>
            <person name="Zaremba-Niedzwiedzka K."/>
            <person name="Martijn J."/>
            <person name="Lind A.E."/>
            <person name="van Eijk R."/>
            <person name="Schleper C."/>
            <person name="Guy L."/>
            <person name="Ettema T.J."/>
        </authorList>
    </citation>
    <scope>NUCLEOTIDE SEQUENCE</scope>
</reference>
<name>A0A0F8Y473_9ZZZZ</name>
<feature type="non-terminal residue" evidence="1">
    <location>
        <position position="106"/>
    </location>
</feature>
<evidence type="ECO:0000313" key="1">
    <source>
        <dbReference type="EMBL" id="KKK76227.1"/>
    </source>
</evidence>
<dbReference type="AlphaFoldDB" id="A0A0F8Y473"/>
<protein>
    <submittedName>
        <fullName evidence="1">Uncharacterized protein</fullName>
    </submittedName>
</protein>
<gene>
    <name evidence="1" type="ORF">LCGC14_2865810</name>
</gene>
<sequence>MSDNLLIFGGTTEQKAVAQDTWANATYPRGWLDGHEVKLTFNPDASNAMTGRGGHIVMSGKVLPENVWWMMLHEVGHLADFWCLDDTGRAQVLAYLGRTSWDDPAV</sequence>
<dbReference type="EMBL" id="LAZR01055502">
    <property type="protein sequence ID" value="KKK76227.1"/>
    <property type="molecule type" value="Genomic_DNA"/>
</dbReference>
<organism evidence="1">
    <name type="scientific">marine sediment metagenome</name>
    <dbReference type="NCBI Taxonomy" id="412755"/>
    <lineage>
        <taxon>unclassified sequences</taxon>
        <taxon>metagenomes</taxon>
        <taxon>ecological metagenomes</taxon>
    </lineage>
</organism>